<feature type="transmembrane region" description="Helical" evidence="1">
    <location>
        <begin position="12"/>
        <end position="28"/>
    </location>
</feature>
<accession>A0ABX1DDJ3</accession>
<proteinExistence type="predicted"/>
<keyword evidence="3" id="KW-1185">Reference proteome</keyword>
<keyword evidence="1" id="KW-0812">Transmembrane</keyword>
<dbReference type="RefSeq" id="WP_167916943.1">
    <property type="nucleotide sequence ID" value="NZ_JAAVJS010000004.1"/>
</dbReference>
<organism evidence="2 3">
    <name type="scientific">Tamlana crocina</name>
    <dbReference type="NCBI Taxonomy" id="393006"/>
    <lineage>
        <taxon>Bacteria</taxon>
        <taxon>Pseudomonadati</taxon>
        <taxon>Bacteroidota</taxon>
        <taxon>Flavobacteriia</taxon>
        <taxon>Flavobacteriales</taxon>
        <taxon>Flavobacteriaceae</taxon>
        <taxon>Tamlana</taxon>
    </lineage>
</organism>
<dbReference type="Proteomes" id="UP000760545">
    <property type="component" value="Unassembled WGS sequence"/>
</dbReference>
<keyword evidence="1" id="KW-1133">Transmembrane helix</keyword>
<comment type="caution">
    <text evidence="2">The sequence shown here is derived from an EMBL/GenBank/DDBJ whole genome shotgun (WGS) entry which is preliminary data.</text>
</comment>
<feature type="transmembrane region" description="Helical" evidence="1">
    <location>
        <begin position="58"/>
        <end position="81"/>
    </location>
</feature>
<name>A0ABX1DDJ3_9FLAO</name>
<evidence type="ECO:0000313" key="3">
    <source>
        <dbReference type="Proteomes" id="UP000760545"/>
    </source>
</evidence>
<gene>
    <name evidence="2" type="ORF">HC176_04285</name>
</gene>
<protein>
    <submittedName>
        <fullName evidence="2">Uncharacterized protein</fullName>
    </submittedName>
</protein>
<sequence length="120" mass="13814">MTTLINRYTNSIPYLYFIAISAYWFTAINRTDGITAYPILLFAVPFLWQIIKPNKNLNFTLGITFVCISSYLILAFLSDMLKIISISYPLKQLSFYGGLFLFANLIMALWIIRNSLKGHI</sequence>
<evidence type="ECO:0000256" key="1">
    <source>
        <dbReference type="SAM" id="Phobius"/>
    </source>
</evidence>
<keyword evidence="1" id="KW-0472">Membrane</keyword>
<dbReference type="EMBL" id="JAAVJS010000004">
    <property type="protein sequence ID" value="NJX14698.1"/>
    <property type="molecule type" value="Genomic_DNA"/>
</dbReference>
<feature type="transmembrane region" description="Helical" evidence="1">
    <location>
        <begin position="93"/>
        <end position="112"/>
    </location>
</feature>
<feature type="transmembrane region" description="Helical" evidence="1">
    <location>
        <begin position="34"/>
        <end position="51"/>
    </location>
</feature>
<evidence type="ECO:0000313" key="2">
    <source>
        <dbReference type="EMBL" id="NJX14698.1"/>
    </source>
</evidence>
<reference evidence="2 3" key="1">
    <citation type="submission" date="2020-03" db="EMBL/GenBank/DDBJ databases">
        <title>Tamlana sp. nov, isolated from XXX.</title>
        <authorList>
            <person name="Cao W.R."/>
        </authorList>
    </citation>
    <scope>NUCLEOTIDE SEQUENCE [LARGE SCALE GENOMIC DNA]</scope>
    <source>
        <strain evidence="2 3">HST1-43</strain>
    </source>
</reference>